<dbReference type="Proteomes" id="UP000249910">
    <property type="component" value="Chromosome"/>
</dbReference>
<protein>
    <submittedName>
        <fullName evidence="2">Glycerophosphoryl diester phosphodiesterase</fullName>
    </submittedName>
</protein>
<organism evidence="2 3">
    <name type="scientific">Francisella halioticida</name>
    <dbReference type="NCBI Taxonomy" id="549298"/>
    <lineage>
        <taxon>Bacteria</taxon>
        <taxon>Pseudomonadati</taxon>
        <taxon>Pseudomonadota</taxon>
        <taxon>Gammaproteobacteria</taxon>
        <taxon>Thiotrichales</taxon>
        <taxon>Francisellaceae</taxon>
        <taxon>Francisella</taxon>
    </lineage>
</organism>
<dbReference type="RefSeq" id="WP_088772135.1">
    <property type="nucleotide sequence ID" value="NZ_CP022132.1"/>
</dbReference>
<name>A0ABN5AXW9_9GAMM</name>
<evidence type="ECO:0000313" key="3">
    <source>
        <dbReference type="Proteomes" id="UP000249910"/>
    </source>
</evidence>
<dbReference type="PROSITE" id="PS51704">
    <property type="entry name" value="GP_PDE"/>
    <property type="match status" value="1"/>
</dbReference>
<dbReference type="PANTHER" id="PTHR46211">
    <property type="entry name" value="GLYCEROPHOSPHORYL DIESTER PHOSPHODIESTERASE"/>
    <property type="match status" value="1"/>
</dbReference>
<dbReference type="PANTHER" id="PTHR46211:SF1">
    <property type="entry name" value="GLYCEROPHOSPHODIESTER PHOSPHODIESTERASE, CYTOPLASMIC"/>
    <property type="match status" value="1"/>
</dbReference>
<gene>
    <name evidence="2" type="ORF">CDV26_03640</name>
</gene>
<proteinExistence type="predicted"/>
<dbReference type="InterPro" id="IPR030395">
    <property type="entry name" value="GP_PDE_dom"/>
</dbReference>
<dbReference type="InterPro" id="IPR017946">
    <property type="entry name" value="PLC-like_Pdiesterase_TIM-brl"/>
</dbReference>
<feature type="domain" description="GP-PDE" evidence="1">
    <location>
        <begin position="4"/>
        <end position="249"/>
    </location>
</feature>
<sequence>MKVDKFISHRGNNIDFIENTIESFIDAKNHGFKWFETDVQMSSDGELFLFHDKTPQKFTRCTKNVTEMTILELQKLELTHPIASQKSKILTLRDYLNWADKHDVFTNLEFKIINTCFKYKTNLVFNTLNLLREYPRQKDRILISSFSDVVMSSLEQNYTYQKGKLFETSDWGKDFEYLSTELYKNFVKNDYIALIVNYECLNKDRVAYIKELFGKIFVYSVHTDDEVRNLLSWNVDALFIDKKEQLGLT</sequence>
<keyword evidence="3" id="KW-1185">Reference proteome</keyword>
<dbReference type="EMBL" id="CP022132">
    <property type="protein sequence ID" value="ASG67607.1"/>
    <property type="molecule type" value="Genomic_DNA"/>
</dbReference>
<accession>A0ABN5AXW9</accession>
<dbReference type="Pfam" id="PF03009">
    <property type="entry name" value="GDPD"/>
    <property type="match status" value="1"/>
</dbReference>
<reference evidence="2 3" key="1">
    <citation type="submission" date="2017-06" db="EMBL/GenBank/DDBJ databases">
        <title>Complete genome of Francisella halioticida.</title>
        <authorList>
            <person name="Sjodin A."/>
        </authorList>
    </citation>
    <scope>NUCLEOTIDE SEQUENCE [LARGE SCALE GENOMIC DNA]</scope>
    <source>
        <strain evidence="2 3">DSM 23729</strain>
    </source>
</reference>
<dbReference type="Gene3D" id="3.20.20.190">
    <property type="entry name" value="Phosphatidylinositol (PI) phosphodiesterase"/>
    <property type="match status" value="1"/>
</dbReference>
<evidence type="ECO:0000313" key="2">
    <source>
        <dbReference type="EMBL" id="ASG67607.1"/>
    </source>
</evidence>
<evidence type="ECO:0000259" key="1">
    <source>
        <dbReference type="PROSITE" id="PS51704"/>
    </source>
</evidence>
<dbReference type="SUPFAM" id="SSF51695">
    <property type="entry name" value="PLC-like phosphodiesterases"/>
    <property type="match status" value="1"/>
</dbReference>